<dbReference type="AlphaFoldDB" id="A0A9N9IIE6"/>
<dbReference type="SUPFAM" id="SSF52540">
    <property type="entry name" value="P-loop containing nucleoside triphosphate hydrolases"/>
    <property type="match status" value="1"/>
</dbReference>
<keyword evidence="2" id="KW-1185">Reference proteome</keyword>
<gene>
    <name evidence="1" type="ORF">RFULGI_LOCUS12667</name>
</gene>
<dbReference type="PANTHER" id="PTHR48419">
    <property type="entry name" value="SULFOTRANSFERASE DOMAIN-CONTAINING PROTEIN"/>
    <property type="match status" value="1"/>
</dbReference>
<dbReference type="Proteomes" id="UP000789396">
    <property type="component" value="Unassembled WGS sequence"/>
</dbReference>
<evidence type="ECO:0000313" key="1">
    <source>
        <dbReference type="EMBL" id="CAG8738453.1"/>
    </source>
</evidence>
<comment type="caution">
    <text evidence="1">The sequence shown here is derived from an EMBL/GenBank/DDBJ whole genome shotgun (WGS) entry which is preliminary data.</text>
</comment>
<feature type="non-terminal residue" evidence="1">
    <location>
        <position position="1"/>
    </location>
</feature>
<dbReference type="InterPro" id="IPR027417">
    <property type="entry name" value="P-loop_NTPase"/>
</dbReference>
<protein>
    <submittedName>
        <fullName evidence="1">7683_t:CDS:1</fullName>
    </submittedName>
</protein>
<proteinExistence type="predicted"/>
<accession>A0A9N9IIE6</accession>
<dbReference type="EMBL" id="CAJVPZ010031118">
    <property type="protein sequence ID" value="CAG8738453.1"/>
    <property type="molecule type" value="Genomic_DNA"/>
</dbReference>
<evidence type="ECO:0000313" key="2">
    <source>
        <dbReference type="Proteomes" id="UP000789396"/>
    </source>
</evidence>
<sequence>LIGLKESKQLFDLLKDLNKQLIVVDADDLINDPERVLKKYCELIGEEFKEEMTHWEAKPIKDWAVDGKAAKVLKFMTQ</sequence>
<dbReference type="OrthoDB" id="2405944at2759"/>
<name>A0A9N9IIE6_9GLOM</name>
<organism evidence="1 2">
    <name type="scientific">Racocetra fulgida</name>
    <dbReference type="NCBI Taxonomy" id="60492"/>
    <lineage>
        <taxon>Eukaryota</taxon>
        <taxon>Fungi</taxon>
        <taxon>Fungi incertae sedis</taxon>
        <taxon>Mucoromycota</taxon>
        <taxon>Glomeromycotina</taxon>
        <taxon>Glomeromycetes</taxon>
        <taxon>Diversisporales</taxon>
        <taxon>Gigasporaceae</taxon>
        <taxon>Racocetra</taxon>
    </lineage>
</organism>
<dbReference type="InterPro" id="IPR053226">
    <property type="entry name" value="Pyrrolopyrazine_biosynth_F"/>
</dbReference>
<dbReference type="PANTHER" id="PTHR48419:SF1">
    <property type="entry name" value="SULFOTRANSFERASE DOMAIN-CONTAINING PROTEIN"/>
    <property type="match status" value="1"/>
</dbReference>
<dbReference type="Gene3D" id="3.40.50.300">
    <property type="entry name" value="P-loop containing nucleotide triphosphate hydrolases"/>
    <property type="match status" value="1"/>
</dbReference>
<reference evidence="1" key="1">
    <citation type="submission" date="2021-06" db="EMBL/GenBank/DDBJ databases">
        <authorList>
            <person name="Kallberg Y."/>
            <person name="Tangrot J."/>
            <person name="Rosling A."/>
        </authorList>
    </citation>
    <scope>NUCLEOTIDE SEQUENCE</scope>
    <source>
        <strain evidence="1">IN212</strain>
    </source>
</reference>